<name>A0A6J4RF95_9ACTN</name>
<evidence type="ECO:0000256" key="1">
    <source>
        <dbReference type="SAM" id="MobiDB-lite"/>
    </source>
</evidence>
<feature type="region of interest" description="Disordered" evidence="1">
    <location>
        <begin position="21"/>
        <end position="102"/>
    </location>
</feature>
<dbReference type="EMBL" id="CADCVM010000076">
    <property type="protein sequence ID" value="CAA9472386.1"/>
    <property type="molecule type" value="Genomic_DNA"/>
</dbReference>
<feature type="compositionally biased region" description="Basic and acidic residues" evidence="1">
    <location>
        <begin position="71"/>
        <end position="85"/>
    </location>
</feature>
<feature type="compositionally biased region" description="Basic and acidic residues" evidence="1">
    <location>
        <begin position="40"/>
        <end position="62"/>
    </location>
</feature>
<feature type="non-terminal residue" evidence="2">
    <location>
        <position position="1"/>
    </location>
</feature>
<dbReference type="AlphaFoldDB" id="A0A6J4RF95"/>
<proteinExistence type="predicted"/>
<dbReference type="GO" id="GO:0016491">
    <property type="term" value="F:oxidoreductase activity"/>
    <property type="evidence" value="ECO:0007669"/>
    <property type="project" value="UniProtKB-KW"/>
</dbReference>
<feature type="non-terminal residue" evidence="2">
    <location>
        <position position="102"/>
    </location>
</feature>
<sequence length="102" mass="11101">AGASGAARHLDHRGVLRVRAHLAGAEPLAHAAHERHQRHPRGDTRGGHDHAGRGNRARLDGRRLRRGGLRGGERGRRLLGDEPHARHVPPPAPQGQKEKRGL</sequence>
<protein>
    <submittedName>
        <fullName evidence="2">NAD(P) transhydrogenase alpha subunit</fullName>
        <ecNumber evidence="2">1.6.1.2</ecNumber>
    </submittedName>
</protein>
<keyword evidence="2" id="KW-0560">Oxidoreductase</keyword>
<gene>
    <name evidence="2" type="ORF">AVDCRST_MAG05-654</name>
</gene>
<accession>A0A6J4RF95</accession>
<reference evidence="2" key="1">
    <citation type="submission" date="2020-02" db="EMBL/GenBank/DDBJ databases">
        <authorList>
            <person name="Meier V. D."/>
        </authorList>
    </citation>
    <scope>NUCLEOTIDE SEQUENCE</scope>
    <source>
        <strain evidence="2">AVDCRST_MAG05</strain>
    </source>
</reference>
<evidence type="ECO:0000313" key="2">
    <source>
        <dbReference type="EMBL" id="CAA9472386.1"/>
    </source>
</evidence>
<dbReference type="EC" id="1.6.1.2" evidence="2"/>
<organism evidence="2">
    <name type="scientific">uncultured Rubrobacteraceae bacterium</name>
    <dbReference type="NCBI Taxonomy" id="349277"/>
    <lineage>
        <taxon>Bacteria</taxon>
        <taxon>Bacillati</taxon>
        <taxon>Actinomycetota</taxon>
        <taxon>Rubrobacteria</taxon>
        <taxon>Rubrobacterales</taxon>
        <taxon>Rubrobacteraceae</taxon>
        <taxon>environmental samples</taxon>
    </lineage>
</organism>